<name>A0ABS4SDZ0_9PROT</name>
<accession>A0ABS4SDZ0</accession>
<evidence type="ECO:0000313" key="1">
    <source>
        <dbReference type="EMBL" id="MBP2290712.1"/>
    </source>
</evidence>
<gene>
    <name evidence="1" type="ORF">J2851_000449</name>
</gene>
<evidence type="ECO:0000313" key="2">
    <source>
        <dbReference type="Proteomes" id="UP000781958"/>
    </source>
</evidence>
<organism evidence="1 2">
    <name type="scientific">Azospirillum rugosum</name>
    <dbReference type="NCBI Taxonomy" id="416170"/>
    <lineage>
        <taxon>Bacteria</taxon>
        <taxon>Pseudomonadati</taxon>
        <taxon>Pseudomonadota</taxon>
        <taxon>Alphaproteobacteria</taxon>
        <taxon>Rhodospirillales</taxon>
        <taxon>Azospirillaceae</taxon>
        <taxon>Azospirillum</taxon>
    </lineage>
</organism>
<dbReference type="RefSeq" id="WP_209763119.1">
    <property type="nucleotide sequence ID" value="NZ_JAGINP010000001.1"/>
</dbReference>
<dbReference type="EMBL" id="JAGINP010000001">
    <property type="protein sequence ID" value="MBP2290712.1"/>
    <property type="molecule type" value="Genomic_DNA"/>
</dbReference>
<protein>
    <submittedName>
        <fullName evidence="1">Uncharacterized protein</fullName>
    </submittedName>
</protein>
<comment type="caution">
    <text evidence="1">The sequence shown here is derived from an EMBL/GenBank/DDBJ whole genome shotgun (WGS) entry which is preliminary data.</text>
</comment>
<dbReference type="Proteomes" id="UP000781958">
    <property type="component" value="Unassembled WGS sequence"/>
</dbReference>
<reference evidence="1 2" key="1">
    <citation type="submission" date="2021-03" db="EMBL/GenBank/DDBJ databases">
        <title>Genomic Encyclopedia of Type Strains, Phase III (KMG-III): the genomes of soil and plant-associated and newly described type strains.</title>
        <authorList>
            <person name="Whitman W."/>
        </authorList>
    </citation>
    <scope>NUCLEOTIDE SEQUENCE [LARGE SCALE GENOMIC DNA]</scope>
    <source>
        <strain evidence="1 2">IMMIB AFH-6</strain>
    </source>
</reference>
<keyword evidence="2" id="KW-1185">Reference proteome</keyword>
<sequence length="99" mass="10946">MTFVRPRPQVGVLYQSLRAPFDMVVKRVGTKNLQEKAVLVKKGDYLVVSSNGDILGIIPAVYASRFETVPQHFDCQGRQRPAEPTLTPEEIAALFGDDG</sequence>
<proteinExistence type="predicted"/>